<evidence type="ECO:0000313" key="1">
    <source>
        <dbReference type="EMBL" id="QNP67633.1"/>
    </source>
</evidence>
<dbReference type="KEGG" id="sgj:IAG43_27930"/>
<protein>
    <submittedName>
        <fullName evidence="1">Uncharacterized protein</fullName>
    </submittedName>
</protein>
<dbReference type="Proteomes" id="UP000516230">
    <property type="component" value="Chromosome"/>
</dbReference>
<proteinExistence type="predicted"/>
<reference evidence="1 2" key="1">
    <citation type="submission" date="2020-08" db="EMBL/GenBank/DDBJ databases">
        <title>A novel species.</title>
        <authorList>
            <person name="Gao J."/>
        </authorList>
    </citation>
    <scope>NUCLEOTIDE SEQUENCE [LARGE SCALE GENOMIC DNA]</scope>
    <source>
        <strain evidence="1 2">CRPJ-33</strain>
    </source>
</reference>
<sequence>MLRYGRPEAPLTSLELPASLPAALGHDAVGVPARFGMRLAGRMPRGGCVFADGGWWWWIVPADSDLGMSWPLPAQYARDALVPAVRPRLIRTPDGESPYTHPILLYLMTCQLAGVAPRWSAVASTGGRPVRGR</sequence>
<accession>A0A7H0I4B7</accession>
<dbReference type="RefSeq" id="WP_187744679.1">
    <property type="nucleotide sequence ID" value="NZ_CP060825.1"/>
</dbReference>
<organism evidence="1 2">
    <name type="scientific">Streptomyces genisteinicus</name>
    <dbReference type="NCBI Taxonomy" id="2768068"/>
    <lineage>
        <taxon>Bacteria</taxon>
        <taxon>Bacillati</taxon>
        <taxon>Actinomycetota</taxon>
        <taxon>Actinomycetes</taxon>
        <taxon>Kitasatosporales</taxon>
        <taxon>Streptomycetaceae</taxon>
        <taxon>Streptomyces</taxon>
    </lineage>
</organism>
<name>A0A7H0I4B7_9ACTN</name>
<keyword evidence="2" id="KW-1185">Reference proteome</keyword>
<gene>
    <name evidence="1" type="ORF">IAG43_27930</name>
</gene>
<dbReference type="AlphaFoldDB" id="A0A7H0I4B7"/>
<evidence type="ECO:0000313" key="2">
    <source>
        <dbReference type="Proteomes" id="UP000516230"/>
    </source>
</evidence>
<dbReference type="EMBL" id="CP060825">
    <property type="protein sequence ID" value="QNP67633.1"/>
    <property type="molecule type" value="Genomic_DNA"/>
</dbReference>